<organism evidence="3 4">
    <name type="scientific">Gloeomargarita lithophora Alchichica-D10</name>
    <dbReference type="NCBI Taxonomy" id="1188229"/>
    <lineage>
        <taxon>Bacteria</taxon>
        <taxon>Bacillati</taxon>
        <taxon>Cyanobacteriota</taxon>
        <taxon>Cyanophyceae</taxon>
        <taxon>Gloeomargaritales</taxon>
        <taxon>Gloeomargaritaceae</taxon>
        <taxon>Gloeomargarita</taxon>
    </lineage>
</organism>
<evidence type="ECO:0000313" key="3">
    <source>
        <dbReference type="EMBL" id="APB32383.1"/>
    </source>
</evidence>
<dbReference type="InterPro" id="IPR052901">
    <property type="entry name" value="Bact_TGase-like"/>
</dbReference>
<dbReference type="OrthoDB" id="9804872at2"/>
<dbReference type="InterPro" id="IPR025403">
    <property type="entry name" value="TgpA-like_C"/>
</dbReference>
<dbReference type="GO" id="GO:0008233">
    <property type="term" value="F:peptidase activity"/>
    <property type="evidence" value="ECO:0007669"/>
    <property type="project" value="UniProtKB-KW"/>
</dbReference>
<dbReference type="InterPro" id="IPR002931">
    <property type="entry name" value="Transglutaminase-like"/>
</dbReference>
<keyword evidence="3" id="KW-0645">Protease</keyword>
<dbReference type="Gene3D" id="3.10.620.30">
    <property type="match status" value="1"/>
</dbReference>
<proteinExistence type="predicted"/>
<dbReference type="SMART" id="SM00460">
    <property type="entry name" value="TGc"/>
    <property type="match status" value="1"/>
</dbReference>
<dbReference type="PANTHER" id="PTHR42736:SF1">
    <property type="entry name" value="PROTEIN-GLUTAMINE GAMMA-GLUTAMYLTRANSFERASE"/>
    <property type="match status" value="1"/>
</dbReference>
<gene>
    <name evidence="3" type="ORF">GlitD10_0082</name>
</gene>
<feature type="transmembrane region" description="Helical" evidence="1">
    <location>
        <begin position="60"/>
        <end position="79"/>
    </location>
</feature>
<feature type="transmembrane region" description="Helical" evidence="1">
    <location>
        <begin position="15"/>
        <end position="48"/>
    </location>
</feature>
<accession>A0A1J0A8Y7</accession>
<protein>
    <submittedName>
        <fullName evidence="3">Membrane-bound protease</fullName>
    </submittedName>
</protein>
<dbReference type="InterPro" id="IPR021878">
    <property type="entry name" value="TgpA_N"/>
</dbReference>
<dbReference type="SUPFAM" id="SSF54001">
    <property type="entry name" value="Cysteine proteinases"/>
    <property type="match status" value="1"/>
</dbReference>
<feature type="transmembrane region" description="Helical" evidence="1">
    <location>
        <begin position="173"/>
        <end position="195"/>
    </location>
</feature>
<evidence type="ECO:0000259" key="2">
    <source>
        <dbReference type="SMART" id="SM00460"/>
    </source>
</evidence>
<feature type="transmembrane region" description="Helical" evidence="1">
    <location>
        <begin position="132"/>
        <end position="152"/>
    </location>
</feature>
<dbReference type="RefSeq" id="WP_071453137.1">
    <property type="nucleotide sequence ID" value="NZ_CP017675.1"/>
</dbReference>
<keyword evidence="3" id="KW-0378">Hydrolase</keyword>
<dbReference type="EMBL" id="CP017675">
    <property type="protein sequence ID" value="APB32383.1"/>
    <property type="molecule type" value="Genomic_DNA"/>
</dbReference>
<evidence type="ECO:0000256" key="1">
    <source>
        <dbReference type="SAM" id="Phobius"/>
    </source>
</evidence>
<keyword evidence="1" id="KW-0472">Membrane</keyword>
<name>A0A1J0A8Y7_9CYAN</name>
<feature type="domain" description="Transglutaminase-like" evidence="2">
    <location>
        <begin position="465"/>
        <end position="536"/>
    </location>
</feature>
<dbReference type="GO" id="GO:0006508">
    <property type="term" value="P:proteolysis"/>
    <property type="evidence" value="ECO:0007669"/>
    <property type="project" value="UniProtKB-KW"/>
</dbReference>
<sequence length="772" mass="87353">MTWNLTTTHKTCTYALVGIALAALVIANATNLFVNGLFLVLGLVSWFWEPPRIRWEQVAPLWMPLTVGVLVLLVLGTVALKANPLDASLYLLLYLTLAKLFQRERPEDYNQATALSFLVLAATTVYTSDILFGLLFALYVILGVMNFTLYHLRVQVRSHPKAAGQSRLFGPRVMMALFWVAVVTFLMSVGLFFLFPRVGLGFFGRGAGQQEASQGFNDQVNVGDHGRLNQDTRVVMRVEFPEGRPPQIMPLYWRGVSFDRYDGTAWLRTQMDGQLKSAQDQVVELRSPPEGTALIRQDIYLEPSPHLVLFALNPAYRVKLPETVQGLRVQVGNLGEPQDRARIIRQWGRSVYQTRTGDVYYNYGGDVGYQYSAWSRPIFPSANDLRRVDWNLTRQRVQQQWPNEVYLQLPPDFNPKIRELTEEITRTAPTEFDQVQAIQDYLTQNFTYTTDLPNPGDEPPLDAFLFTHQRGHCEYFATAMTVMLRSIGIPARLVNGYLGGRWNQYDQYLAVQAANAHSWVEVPFAGYNWVTFDPTPAGALPQIGGWWSDLADALRFRWNKYVLEYNLDTQMEGVKSVQSWLTPPANRQVQSSDWQTWWRQNGLRVGVVILLTGASGVWGYGHRGRVFRGRDGLGLVLLVGGTGWVAQPLLETWGTALGGGAPALAYVLARYLRWGQAQASVPAISRLYLQLRDELAQQGLPITPEMGPMAVLLMVRASDLPARDVAAQVLETYMNVRFGGQSLSRSEFRSYQQQVQYLLQQWQSRQKQKVTH</sequence>
<dbReference type="PANTHER" id="PTHR42736">
    <property type="entry name" value="PROTEIN-GLUTAMINE GAMMA-GLUTAMYLTRANSFERASE"/>
    <property type="match status" value="1"/>
</dbReference>
<reference evidence="3 4" key="1">
    <citation type="submission" date="2016-10" db="EMBL/GenBank/DDBJ databases">
        <title>Description of Gloeomargarita lithophora gen. nov., sp. nov., a thylakoid-bearing basal-branching cyanobacterium with intracellular carbonates, and proposal for Gloeomargaritales ord. nov.</title>
        <authorList>
            <person name="Moreira D."/>
            <person name="Tavera R."/>
            <person name="Benzerara K."/>
            <person name="Skouri-Panet F."/>
            <person name="Couradeau E."/>
            <person name="Gerard E."/>
            <person name="Loussert C."/>
            <person name="Novelo E."/>
            <person name="Zivanovic Y."/>
            <person name="Lopez-Garcia P."/>
        </authorList>
    </citation>
    <scope>NUCLEOTIDE SEQUENCE [LARGE SCALE GENOMIC DNA]</scope>
    <source>
        <strain evidence="3 4">D10</strain>
    </source>
</reference>
<keyword evidence="1" id="KW-0812">Transmembrane</keyword>
<dbReference type="KEGG" id="glt:GlitD10_0082"/>
<dbReference type="Pfam" id="PF01841">
    <property type="entry name" value="Transglut_core"/>
    <property type="match status" value="1"/>
</dbReference>
<keyword evidence="1" id="KW-1133">Transmembrane helix</keyword>
<dbReference type="Pfam" id="PF11992">
    <property type="entry name" value="TgpA_N"/>
    <property type="match status" value="1"/>
</dbReference>
<dbReference type="STRING" id="1188229.GlitD10_0082"/>
<dbReference type="AlphaFoldDB" id="A0A1J0A8Y7"/>
<evidence type="ECO:0000313" key="4">
    <source>
        <dbReference type="Proteomes" id="UP000180235"/>
    </source>
</evidence>
<dbReference type="Proteomes" id="UP000180235">
    <property type="component" value="Chromosome"/>
</dbReference>
<dbReference type="InterPro" id="IPR038765">
    <property type="entry name" value="Papain-like_cys_pep_sf"/>
</dbReference>
<dbReference type="Pfam" id="PF13559">
    <property type="entry name" value="DUF4129"/>
    <property type="match status" value="1"/>
</dbReference>
<keyword evidence="4" id="KW-1185">Reference proteome</keyword>